<protein>
    <submittedName>
        <fullName evidence="1">Uncharacterized protein</fullName>
    </submittedName>
</protein>
<accession>A0A445ATV8</accession>
<dbReference type="AlphaFoldDB" id="A0A445ATV8"/>
<dbReference type="EMBL" id="SDMP01000011">
    <property type="protein sequence ID" value="RYR29855.1"/>
    <property type="molecule type" value="Genomic_DNA"/>
</dbReference>
<keyword evidence="2" id="KW-1185">Reference proteome</keyword>
<comment type="caution">
    <text evidence="1">The sequence shown here is derived from an EMBL/GenBank/DDBJ whole genome shotgun (WGS) entry which is preliminary data.</text>
</comment>
<dbReference type="Proteomes" id="UP000289738">
    <property type="component" value="Chromosome B01"/>
</dbReference>
<evidence type="ECO:0000313" key="2">
    <source>
        <dbReference type="Proteomes" id="UP000289738"/>
    </source>
</evidence>
<organism evidence="1 2">
    <name type="scientific">Arachis hypogaea</name>
    <name type="common">Peanut</name>
    <dbReference type="NCBI Taxonomy" id="3818"/>
    <lineage>
        <taxon>Eukaryota</taxon>
        <taxon>Viridiplantae</taxon>
        <taxon>Streptophyta</taxon>
        <taxon>Embryophyta</taxon>
        <taxon>Tracheophyta</taxon>
        <taxon>Spermatophyta</taxon>
        <taxon>Magnoliopsida</taxon>
        <taxon>eudicotyledons</taxon>
        <taxon>Gunneridae</taxon>
        <taxon>Pentapetalae</taxon>
        <taxon>rosids</taxon>
        <taxon>fabids</taxon>
        <taxon>Fabales</taxon>
        <taxon>Fabaceae</taxon>
        <taxon>Papilionoideae</taxon>
        <taxon>50 kb inversion clade</taxon>
        <taxon>dalbergioids sensu lato</taxon>
        <taxon>Dalbergieae</taxon>
        <taxon>Pterocarpus clade</taxon>
        <taxon>Arachis</taxon>
    </lineage>
</organism>
<name>A0A445ATV8_ARAHY</name>
<reference evidence="1 2" key="1">
    <citation type="submission" date="2019-01" db="EMBL/GenBank/DDBJ databases">
        <title>Sequencing of cultivated peanut Arachis hypogaea provides insights into genome evolution and oil improvement.</title>
        <authorList>
            <person name="Chen X."/>
        </authorList>
    </citation>
    <scope>NUCLEOTIDE SEQUENCE [LARGE SCALE GENOMIC DNA]</scope>
    <source>
        <strain evidence="2">cv. Fuhuasheng</strain>
        <tissue evidence="1">Leaves</tissue>
    </source>
</reference>
<proteinExistence type="predicted"/>
<gene>
    <name evidence="1" type="ORF">Ahy_B01g054429</name>
</gene>
<sequence length="138" mass="15663">MVGTISIIPTEYFGEYEGDPEDGYDMEDEEAFSFIRYEDEPGYFRRPSEKQESHLRPLHITATMSRINVNKVLIYGGAAISLFPERMLMKVGKHLDDLIPTNISVTDFSGCYLTSEGLNVKLRYPQLSVPPTGWECST</sequence>
<evidence type="ECO:0000313" key="1">
    <source>
        <dbReference type="EMBL" id="RYR29855.1"/>
    </source>
</evidence>